<dbReference type="EMBL" id="JAYGHY010000017">
    <property type="protein sequence ID" value="MEA5442345.1"/>
    <property type="molecule type" value="Genomic_DNA"/>
</dbReference>
<reference evidence="2 3" key="1">
    <citation type="submission" date="2023-12" db="EMBL/GenBank/DDBJ databases">
        <title>Baltic Sea Cyanobacteria.</title>
        <authorList>
            <person name="Delbaje E."/>
            <person name="Fewer D.P."/>
            <person name="Shishido T.K."/>
        </authorList>
    </citation>
    <scope>NUCLEOTIDE SEQUENCE [LARGE SCALE GENOMIC DNA]</scope>
    <source>
        <strain evidence="2 3">UHCC 0281</strain>
    </source>
</reference>
<feature type="transmembrane region" description="Helical" evidence="1">
    <location>
        <begin position="27"/>
        <end position="49"/>
    </location>
</feature>
<evidence type="ECO:0000256" key="1">
    <source>
        <dbReference type="SAM" id="Phobius"/>
    </source>
</evidence>
<evidence type="ECO:0000313" key="3">
    <source>
        <dbReference type="Proteomes" id="UP001302329"/>
    </source>
</evidence>
<keyword evidence="1" id="KW-0472">Membrane</keyword>
<dbReference type="Proteomes" id="UP001302329">
    <property type="component" value="Unassembled WGS sequence"/>
</dbReference>
<organism evidence="2 3">
    <name type="scientific">Cyanobium gracile UHCC 0281</name>
    <dbReference type="NCBI Taxonomy" id="3110309"/>
    <lineage>
        <taxon>Bacteria</taxon>
        <taxon>Bacillati</taxon>
        <taxon>Cyanobacteriota</taxon>
        <taxon>Cyanophyceae</taxon>
        <taxon>Synechococcales</taxon>
        <taxon>Prochlorococcaceae</taxon>
        <taxon>Cyanobium</taxon>
    </lineage>
</organism>
<keyword evidence="1" id="KW-1133">Transmembrane helix</keyword>
<evidence type="ECO:0000313" key="2">
    <source>
        <dbReference type="EMBL" id="MEA5442345.1"/>
    </source>
</evidence>
<gene>
    <name evidence="2" type="ORF">VB739_07260</name>
</gene>
<keyword evidence="1" id="KW-0812">Transmembrane</keyword>
<protein>
    <submittedName>
        <fullName evidence="2">Uncharacterized protein</fullName>
    </submittedName>
</protein>
<accession>A0ABU5SV00</accession>
<keyword evidence="3" id="KW-1185">Reference proteome</keyword>
<proteinExistence type="predicted"/>
<sequence>MVRTVTPKFLLHLLSARSKGRRSQSGFSMLAGILIILALVAGTVGLTVLTANNLLGSRKQDTRSDALSVAEAGADQIISVLNQTENRKMLVSGQGMNQWSTADFTSPCRDKDNNTPGAPTATARNFGDGKFRDLATLAVNTGDRRFALKSVTFSAGKESAADRRSESITTTPAGITTTKGSFSSDLINLQDPPDTPSTKLPGYNKGYITLTVESQVLKNGVVKSTATVTREFEVLPKCCGASLGSGGSGGLAASIGSDPTQSLGGESRFCGVEFGMIAGLNGGTVWSNAANDRFTKRVSSTKVTSILNILGIVAKDGDPFDRASNRVVPNKFSTDVPDVCDPARWFGSSKGCSSSWIGLANASPSAFYGTKDDILGLSISGIPIIPSAITLPTIGSEVTAGKYAFVWSSGGGPAQRVDPSIDGGQRYPTLNPSGSGGFRFRFRTRNDTNPPRIEVCNASPTTIGGTGFPCTNTDWTTISGTADTVENLEDFKGMTGGSTASTRYRSAYTNSTKNAHPNWVNVSNWQWYALDRNNNDTNAGNGRVRLVSTGGGDNNIQIGVGGSMSAQQNAICRPADLSGNLGRATLSFNQSGSAQVDATDELWVQVRTGSASSTAQCTGSTGTNITNSWVTVAKFPGVNSGTETRVVSLADYQDSDTRIRIINGTATGNNETHYIDDINLRLSDWCEYSASSPASAAPGFHCLGPIFNLDPDSSNLTGGFVTMDASGGPISFYYNRTDDLRGSSYSTAKPANGSSPLITIGSSAAIELVKCAGGPSNTCSTPVPETEVALVGDPDNLNFFGRDSGSIQVVRFGILPSGSGGSATGRIAGAWFYMPVGYFEMRTFGCAGFPSASAAQRAIFNSDDGWIFSGRIWTQSFKPCGDVHIRVPPSSASNLGAVIAASSLLDDINFVPWVGEDWVARSVTNSRPY</sequence>
<comment type="caution">
    <text evidence="2">The sequence shown here is derived from an EMBL/GenBank/DDBJ whole genome shotgun (WGS) entry which is preliminary data.</text>
</comment>
<name>A0ABU5SV00_9CYAN</name>